<name>A0A4Z0RXL3_WEICO</name>
<gene>
    <name evidence="3" type="ORF">C6P11_08275</name>
</gene>
<keyword evidence="1 3" id="KW-0378">Hydrolase</keyword>
<organism evidence="3 4">
    <name type="scientific">Weissella confusa</name>
    <name type="common">Lactobacillus confusus</name>
    <dbReference type="NCBI Taxonomy" id="1583"/>
    <lineage>
        <taxon>Bacteria</taxon>
        <taxon>Bacillati</taxon>
        <taxon>Bacillota</taxon>
        <taxon>Bacilli</taxon>
        <taxon>Lactobacillales</taxon>
        <taxon>Lactobacillaceae</taxon>
        <taxon>Weissella</taxon>
    </lineage>
</organism>
<dbReference type="EMBL" id="PVSN01000056">
    <property type="protein sequence ID" value="TGE71709.1"/>
    <property type="molecule type" value="Genomic_DNA"/>
</dbReference>
<dbReference type="InterPro" id="IPR049492">
    <property type="entry name" value="BD-FAE-like_dom"/>
</dbReference>
<dbReference type="Gene3D" id="3.40.50.1820">
    <property type="entry name" value="alpha/beta hydrolase"/>
    <property type="match status" value="1"/>
</dbReference>
<dbReference type="InterPro" id="IPR029058">
    <property type="entry name" value="AB_hydrolase_fold"/>
</dbReference>
<proteinExistence type="predicted"/>
<dbReference type="SUPFAM" id="SSF53474">
    <property type="entry name" value="alpha/beta-Hydrolases"/>
    <property type="match status" value="1"/>
</dbReference>
<sequence>MIMKIQKDLSYGTDAMHQLDIYAPDNAIADIVLVHGGGWWQGDKRKEDELAGKLVAANFRVAAINYRLADGEKAENIFPTQREDAVMAVNWLVENAGFRLDKLVMWGASSGGNIALEAAQILNVPTVSWSGLNDLAGFMANHPNVVGKKLIIGADVKSKDIDQDGDNQAYYKWLVDNLTANGQVAYADATIYDRLTTATKPVFIANSMNELVPVGEVATLMNRLITLGVGVETMVLPGSRHGEGYMDDALPASIAFVTRVLELGD</sequence>
<dbReference type="AlphaFoldDB" id="A0A4Z0RXL3"/>
<dbReference type="PANTHER" id="PTHR48081">
    <property type="entry name" value="AB HYDROLASE SUPERFAMILY PROTEIN C4A8.06C"/>
    <property type="match status" value="1"/>
</dbReference>
<reference evidence="3 4" key="1">
    <citation type="submission" date="2018-03" db="EMBL/GenBank/DDBJ databases">
        <title>Genome sequencing of Weissella confusa isolates.</title>
        <authorList>
            <person name="Kajala I."/>
            <person name="Baruah R."/>
            <person name="Bergsveinson J."/>
            <person name="Juvonen R."/>
            <person name="Ziola B."/>
        </authorList>
    </citation>
    <scope>NUCLEOTIDE SEQUENCE [LARGE SCALE GENOMIC DNA]</scope>
    <source>
        <strain evidence="3 4">VTT E-062653</strain>
    </source>
</reference>
<accession>A0A4Z0RXL3</accession>
<evidence type="ECO:0000313" key="3">
    <source>
        <dbReference type="EMBL" id="TGE71709.1"/>
    </source>
</evidence>
<dbReference type="Proteomes" id="UP000297646">
    <property type="component" value="Unassembled WGS sequence"/>
</dbReference>
<dbReference type="InterPro" id="IPR050300">
    <property type="entry name" value="GDXG_lipolytic_enzyme"/>
</dbReference>
<protein>
    <submittedName>
        <fullName evidence="3">Alpha/beta hydrolase</fullName>
    </submittedName>
</protein>
<evidence type="ECO:0000259" key="2">
    <source>
        <dbReference type="Pfam" id="PF20434"/>
    </source>
</evidence>
<evidence type="ECO:0000313" key="4">
    <source>
        <dbReference type="Proteomes" id="UP000297646"/>
    </source>
</evidence>
<evidence type="ECO:0000256" key="1">
    <source>
        <dbReference type="ARBA" id="ARBA00022801"/>
    </source>
</evidence>
<dbReference type="OrthoDB" id="9815425at2"/>
<dbReference type="Pfam" id="PF20434">
    <property type="entry name" value="BD-FAE"/>
    <property type="match status" value="1"/>
</dbReference>
<comment type="caution">
    <text evidence="3">The sequence shown here is derived from an EMBL/GenBank/DDBJ whole genome shotgun (WGS) entry which is preliminary data.</text>
</comment>
<feature type="domain" description="BD-FAE-like" evidence="2">
    <location>
        <begin position="19"/>
        <end position="124"/>
    </location>
</feature>
<dbReference type="GO" id="GO:0016787">
    <property type="term" value="F:hydrolase activity"/>
    <property type="evidence" value="ECO:0007669"/>
    <property type="project" value="UniProtKB-KW"/>
</dbReference>